<dbReference type="RefSeq" id="WP_058723686.1">
    <property type="nucleotide sequence ID" value="NZ_LMUA01000027.1"/>
</dbReference>
<protein>
    <recommendedName>
        <fullName evidence="3">DUF1273 family protein</fullName>
    </recommendedName>
</protein>
<dbReference type="PANTHER" id="PTHR38440">
    <property type="entry name" value="UPF0398 PROTEIN YPSA"/>
    <property type="match status" value="1"/>
</dbReference>
<evidence type="ECO:0000313" key="1">
    <source>
        <dbReference type="EMBL" id="KUE75179.1"/>
    </source>
</evidence>
<name>A0A0W7TMY5_9FIRM</name>
<dbReference type="InterPro" id="IPR010697">
    <property type="entry name" value="YspA"/>
</dbReference>
<sequence length="163" mass="18377">MDKRPFTCCFTGHRNLPIGQEEELWKRVYACLNPLLEQGVRYFGVGGALGFDTLVAERLIALRESQPQIRIILVQPFQGYQSRWTPAQQARAAAVEARVDKVVVCCQTPSREAFLARDRHLVDGSSCCIAWCTRTTGGTAYTLRYAQKQGLRVWNVAQPGEWS</sequence>
<gene>
    <name evidence="1" type="ORF">ASJ35_15030</name>
</gene>
<accession>A0A0W7TMY5</accession>
<dbReference type="Proteomes" id="UP000053433">
    <property type="component" value="Unassembled WGS sequence"/>
</dbReference>
<dbReference type="Gene3D" id="3.40.50.450">
    <property type="match status" value="1"/>
</dbReference>
<dbReference type="PANTHER" id="PTHR38440:SF1">
    <property type="entry name" value="UPF0398 PROTEIN SPR0331"/>
    <property type="match status" value="1"/>
</dbReference>
<organism evidence="1 2">
    <name type="scientific">Ruthenibacterium lactatiformans</name>
    <dbReference type="NCBI Taxonomy" id="1550024"/>
    <lineage>
        <taxon>Bacteria</taxon>
        <taxon>Bacillati</taxon>
        <taxon>Bacillota</taxon>
        <taxon>Clostridia</taxon>
        <taxon>Eubacteriales</taxon>
        <taxon>Oscillospiraceae</taxon>
        <taxon>Ruthenibacterium</taxon>
    </lineage>
</organism>
<comment type="caution">
    <text evidence="1">The sequence shown here is derived from an EMBL/GenBank/DDBJ whole genome shotgun (WGS) entry which is preliminary data.</text>
</comment>
<evidence type="ECO:0008006" key="3">
    <source>
        <dbReference type="Google" id="ProtNLM"/>
    </source>
</evidence>
<proteinExistence type="predicted"/>
<dbReference type="AlphaFoldDB" id="A0A0W7TMY5"/>
<evidence type="ECO:0000313" key="2">
    <source>
        <dbReference type="Proteomes" id="UP000053433"/>
    </source>
</evidence>
<reference evidence="1 2" key="1">
    <citation type="submission" date="2015-10" db="EMBL/GenBank/DDBJ databases">
        <title>A novel member of the family Ruminococcaceae isolated from human faeces.</title>
        <authorList>
            <person name="Shkoporov A.N."/>
            <person name="Chaplin A.V."/>
            <person name="Motuzova O.V."/>
            <person name="Kafarskaia L.I."/>
            <person name="Efimov B.A."/>
        </authorList>
    </citation>
    <scope>NUCLEOTIDE SEQUENCE [LARGE SCALE GENOMIC DNA]</scope>
    <source>
        <strain evidence="1 2">668</strain>
    </source>
</reference>
<dbReference type="EMBL" id="LMUA01000027">
    <property type="protein sequence ID" value="KUE75179.1"/>
    <property type="molecule type" value="Genomic_DNA"/>
</dbReference>
<dbReference type="SUPFAM" id="SSF102405">
    <property type="entry name" value="MCP/YpsA-like"/>
    <property type="match status" value="1"/>
</dbReference>
<dbReference type="Pfam" id="PF06908">
    <property type="entry name" value="YpsA"/>
    <property type="match status" value="1"/>
</dbReference>